<reference evidence="1" key="1">
    <citation type="journal article" date="2020" name="Nature">
        <title>Giant virus diversity and host interactions through global metagenomics.</title>
        <authorList>
            <person name="Schulz F."/>
            <person name="Roux S."/>
            <person name="Paez-Espino D."/>
            <person name="Jungbluth S."/>
            <person name="Walsh D.A."/>
            <person name="Denef V.J."/>
            <person name="McMahon K.D."/>
            <person name="Konstantinidis K.T."/>
            <person name="Eloe-Fadrosh E.A."/>
            <person name="Kyrpides N.C."/>
            <person name="Woyke T."/>
        </authorList>
    </citation>
    <scope>NUCLEOTIDE SEQUENCE</scope>
    <source>
        <strain evidence="1">GVMAG-M-3300023184-184</strain>
    </source>
</reference>
<sequence>MKELIDKLPIDIVLKIIPYTYKLQNKQLLNDIVSYVETKTLLLDVYYNYWTIEMQEPYPEEYKYWLINDIISYANNYNATMYGYIDKFYNIFMRNNFLHSKKAVRQYLKKFDDKDVTTQINIFLSLLNNEERKELIKIRPNE</sequence>
<proteinExistence type="predicted"/>
<name>A0A6C0I1W7_9ZZZZ</name>
<accession>A0A6C0I1W7</accession>
<dbReference type="AlphaFoldDB" id="A0A6C0I1W7"/>
<organism evidence="1">
    <name type="scientific">viral metagenome</name>
    <dbReference type="NCBI Taxonomy" id="1070528"/>
    <lineage>
        <taxon>unclassified sequences</taxon>
        <taxon>metagenomes</taxon>
        <taxon>organismal metagenomes</taxon>
    </lineage>
</organism>
<dbReference type="EMBL" id="MN740058">
    <property type="protein sequence ID" value="QHT86133.1"/>
    <property type="molecule type" value="Genomic_DNA"/>
</dbReference>
<evidence type="ECO:0000313" key="1">
    <source>
        <dbReference type="EMBL" id="QHT86133.1"/>
    </source>
</evidence>
<protein>
    <submittedName>
        <fullName evidence="1">Uncharacterized protein</fullName>
    </submittedName>
</protein>